<dbReference type="GO" id="GO:0015421">
    <property type="term" value="F:ABC-type oligopeptide transporter activity"/>
    <property type="evidence" value="ECO:0007669"/>
    <property type="project" value="TreeGrafter"/>
</dbReference>
<dbReference type="Gene3D" id="3.40.50.300">
    <property type="entry name" value="P-loop containing nucleotide triphosphate hydrolases"/>
    <property type="match status" value="1"/>
</dbReference>
<comment type="subcellular location">
    <subcellularLocation>
        <location evidence="1">Cell membrane</location>
        <topology evidence="1">Multi-pass membrane protein</topology>
    </subcellularLocation>
</comment>
<feature type="transmembrane region" description="Helical" evidence="9">
    <location>
        <begin position="65"/>
        <end position="88"/>
    </location>
</feature>
<name>A0A433Y9H8_9BACL</name>
<evidence type="ECO:0000256" key="1">
    <source>
        <dbReference type="ARBA" id="ARBA00004651"/>
    </source>
</evidence>
<protein>
    <submittedName>
        <fullName evidence="12">ABC transporter ATP-binding protein</fullName>
    </submittedName>
</protein>
<reference evidence="12 13" key="1">
    <citation type="submission" date="2018-12" db="EMBL/GenBank/DDBJ databases">
        <authorList>
            <person name="Sun L."/>
            <person name="Chen Z."/>
        </authorList>
    </citation>
    <scope>NUCLEOTIDE SEQUENCE [LARGE SCALE GENOMIC DNA]</scope>
    <source>
        <strain evidence="12 13">DSM 15890</strain>
    </source>
</reference>
<dbReference type="InterPro" id="IPR003439">
    <property type="entry name" value="ABC_transporter-like_ATP-bd"/>
</dbReference>
<dbReference type="Pfam" id="PF00005">
    <property type="entry name" value="ABC_tran"/>
    <property type="match status" value="1"/>
</dbReference>
<feature type="transmembrane region" description="Helical" evidence="9">
    <location>
        <begin position="253"/>
        <end position="279"/>
    </location>
</feature>
<comment type="caution">
    <text evidence="12">The sequence shown here is derived from an EMBL/GenBank/DDBJ whole genome shotgun (WGS) entry which is preliminary data.</text>
</comment>
<evidence type="ECO:0000259" key="10">
    <source>
        <dbReference type="PROSITE" id="PS50893"/>
    </source>
</evidence>
<dbReference type="GO" id="GO:0016887">
    <property type="term" value="F:ATP hydrolysis activity"/>
    <property type="evidence" value="ECO:0007669"/>
    <property type="project" value="InterPro"/>
</dbReference>
<dbReference type="PROSITE" id="PS50893">
    <property type="entry name" value="ABC_TRANSPORTER_2"/>
    <property type="match status" value="1"/>
</dbReference>
<keyword evidence="13" id="KW-1185">Reference proteome</keyword>
<dbReference type="GO" id="GO:0005886">
    <property type="term" value="C:plasma membrane"/>
    <property type="evidence" value="ECO:0007669"/>
    <property type="project" value="UniProtKB-SubCell"/>
</dbReference>
<keyword evidence="3" id="KW-1003">Cell membrane</keyword>
<evidence type="ECO:0000313" key="13">
    <source>
        <dbReference type="Proteomes" id="UP000279446"/>
    </source>
</evidence>
<dbReference type="OrthoDB" id="2525709at2"/>
<proteinExistence type="predicted"/>
<dbReference type="SUPFAM" id="SSF52540">
    <property type="entry name" value="P-loop containing nucleoside triphosphate hydrolases"/>
    <property type="match status" value="1"/>
</dbReference>
<dbReference type="SUPFAM" id="SSF90123">
    <property type="entry name" value="ABC transporter transmembrane region"/>
    <property type="match status" value="1"/>
</dbReference>
<keyword evidence="2" id="KW-0813">Transport</keyword>
<dbReference type="PANTHER" id="PTHR43394">
    <property type="entry name" value="ATP-DEPENDENT PERMEASE MDL1, MITOCHONDRIAL"/>
    <property type="match status" value="1"/>
</dbReference>
<dbReference type="InterPro" id="IPR017871">
    <property type="entry name" value="ABC_transporter-like_CS"/>
</dbReference>
<evidence type="ECO:0000256" key="8">
    <source>
        <dbReference type="ARBA" id="ARBA00023136"/>
    </source>
</evidence>
<evidence type="ECO:0000256" key="4">
    <source>
        <dbReference type="ARBA" id="ARBA00022692"/>
    </source>
</evidence>
<sequence length="603" mass="66602">MNKMENHKKNNPTASETLKQLISLGKPYWGRYFILCIIVAVLSLTSVALAESLRRIINATVDGNMSGLVSGGIFAVAVVVVEGAGNFAKTYLSGMLEFKSVAKLQASVLSKLMKVQMEDVEQYHSADLISRINDSAPAAQTGINEKTIDMFGNILKMVFMLTYLLSLQYMLTLGTILICALIPLIMVPFTRKLRAMHEARQQVATEQQTFIQDAIQGAEVVRSFSLATKLKEQFLNRAKDHLRIHLRVTRLEAVGYNLPFAVILGGLLYVLSFGGYLVIKGNLDVGAVAAFLISFEQISQPVARLSSLWTELQSSMAQSNRLFNILDLEEEGKGITPQSQDYNPVFSDGFPSIIFEQVGFRYGEGANVLKGLSFEIARGKVTAFAGPSGSGKSTILNLLMSTYQPNEGMIYCGDTSLRDIHPKDWRKGIAYVSQDPYLFTGTLFENIAWGRSGATREDVMSAARAAGIHDFIMTTPQHYETHIGERGLTLSGGERQRMSIARAFVREPSLLILDEPTAALDSHNEELVQQALKELMHERTTVVVAHRLSTIRDADLIYYLEDGAVVESGTHNELMTLEGKYTDMVSKSMDKGTLHSQREEVGA</sequence>
<feature type="domain" description="ABC transmembrane type-1" evidence="11">
    <location>
        <begin position="33"/>
        <end position="314"/>
    </location>
</feature>
<dbReference type="InterPro" id="IPR027417">
    <property type="entry name" value="P-loop_NTPase"/>
</dbReference>
<feature type="transmembrane region" description="Helical" evidence="9">
    <location>
        <begin position="32"/>
        <end position="53"/>
    </location>
</feature>
<dbReference type="Pfam" id="PF00664">
    <property type="entry name" value="ABC_membrane"/>
    <property type="match status" value="1"/>
</dbReference>
<organism evidence="12 13">
    <name type="scientific">Paenibacillus anaericanus</name>
    <dbReference type="NCBI Taxonomy" id="170367"/>
    <lineage>
        <taxon>Bacteria</taxon>
        <taxon>Bacillati</taxon>
        <taxon>Bacillota</taxon>
        <taxon>Bacilli</taxon>
        <taxon>Bacillales</taxon>
        <taxon>Paenibacillaceae</taxon>
        <taxon>Paenibacillus</taxon>
    </lineage>
</organism>
<evidence type="ECO:0000256" key="6">
    <source>
        <dbReference type="ARBA" id="ARBA00022840"/>
    </source>
</evidence>
<keyword evidence="4 9" id="KW-0812">Transmembrane</keyword>
<dbReference type="PROSITE" id="PS50929">
    <property type="entry name" value="ABC_TM1F"/>
    <property type="match status" value="1"/>
</dbReference>
<dbReference type="PROSITE" id="PS00211">
    <property type="entry name" value="ABC_TRANSPORTER_1"/>
    <property type="match status" value="1"/>
</dbReference>
<keyword evidence="7 9" id="KW-1133">Transmembrane helix</keyword>
<evidence type="ECO:0000256" key="3">
    <source>
        <dbReference type="ARBA" id="ARBA00022475"/>
    </source>
</evidence>
<evidence type="ECO:0000256" key="5">
    <source>
        <dbReference type="ARBA" id="ARBA00022741"/>
    </source>
</evidence>
<dbReference type="PANTHER" id="PTHR43394:SF1">
    <property type="entry name" value="ATP-BINDING CASSETTE SUB-FAMILY B MEMBER 10, MITOCHONDRIAL"/>
    <property type="match status" value="1"/>
</dbReference>
<dbReference type="InterPro" id="IPR036640">
    <property type="entry name" value="ABC1_TM_sf"/>
</dbReference>
<dbReference type="InterPro" id="IPR003593">
    <property type="entry name" value="AAA+_ATPase"/>
</dbReference>
<evidence type="ECO:0000256" key="9">
    <source>
        <dbReference type="SAM" id="Phobius"/>
    </source>
</evidence>
<feature type="domain" description="ABC transporter" evidence="10">
    <location>
        <begin position="353"/>
        <end position="587"/>
    </location>
</feature>
<dbReference type="FunFam" id="3.40.50.300:FF:000221">
    <property type="entry name" value="Multidrug ABC transporter ATP-binding protein"/>
    <property type="match status" value="1"/>
</dbReference>
<keyword evidence="5" id="KW-0547">Nucleotide-binding</keyword>
<evidence type="ECO:0000256" key="2">
    <source>
        <dbReference type="ARBA" id="ARBA00022448"/>
    </source>
</evidence>
<keyword evidence="8 9" id="KW-0472">Membrane</keyword>
<keyword evidence="6 12" id="KW-0067">ATP-binding</keyword>
<dbReference type="SMART" id="SM00382">
    <property type="entry name" value="AAA"/>
    <property type="match status" value="1"/>
</dbReference>
<accession>A0A433Y9H8</accession>
<dbReference type="AlphaFoldDB" id="A0A433Y9H8"/>
<evidence type="ECO:0000259" key="11">
    <source>
        <dbReference type="PROSITE" id="PS50929"/>
    </source>
</evidence>
<dbReference type="Gene3D" id="1.20.1560.10">
    <property type="entry name" value="ABC transporter type 1, transmembrane domain"/>
    <property type="match status" value="1"/>
</dbReference>
<dbReference type="InterPro" id="IPR011527">
    <property type="entry name" value="ABC1_TM_dom"/>
</dbReference>
<dbReference type="Proteomes" id="UP000279446">
    <property type="component" value="Unassembled WGS sequence"/>
</dbReference>
<evidence type="ECO:0000256" key="7">
    <source>
        <dbReference type="ARBA" id="ARBA00022989"/>
    </source>
</evidence>
<feature type="transmembrane region" description="Helical" evidence="9">
    <location>
        <begin position="167"/>
        <end position="187"/>
    </location>
</feature>
<gene>
    <name evidence="12" type="ORF">EJP82_11530</name>
</gene>
<dbReference type="EMBL" id="RZNY01000008">
    <property type="protein sequence ID" value="RUT46477.1"/>
    <property type="molecule type" value="Genomic_DNA"/>
</dbReference>
<dbReference type="InterPro" id="IPR039421">
    <property type="entry name" value="Type_1_exporter"/>
</dbReference>
<dbReference type="GO" id="GO:0005524">
    <property type="term" value="F:ATP binding"/>
    <property type="evidence" value="ECO:0007669"/>
    <property type="project" value="UniProtKB-KW"/>
</dbReference>
<evidence type="ECO:0000313" key="12">
    <source>
        <dbReference type="EMBL" id="RUT46477.1"/>
    </source>
</evidence>
<dbReference type="CDD" id="cd07346">
    <property type="entry name" value="ABC_6TM_exporters"/>
    <property type="match status" value="1"/>
</dbReference>